<dbReference type="NCBIfam" id="NF008653">
    <property type="entry name" value="PRK11650.1"/>
    <property type="match status" value="1"/>
</dbReference>
<evidence type="ECO:0000259" key="5">
    <source>
        <dbReference type="PROSITE" id="PS50893"/>
    </source>
</evidence>
<sequence>MAEVRVKELVKVYGRQLAVRGIDLDIPDGAFVVLVGPSGCGKSTTLRMIAGLETISHGDLLIGGKRANDLPSRDRGVAMVFQTYALYPHLTVRDNLAFSLKLAKVDPADIERRIDSAIAALELQPYLDRRPSELSGGQRQRVAMGRAIVREPDVFLFDEPLSNLDAKLRNQMRVEIKKLQHRLGVTTIYVTHDQIEAMTLADIIVVMKDGEIAQKGTPLELFENPDSVFVASFIGTPQMNFFDGVIERDGDTFFFVGADMRIPLDEGRFQGGLQPGQPVVGGLRPEDIIPEGHGMQPSDGISVTAEITLTELLGNESLLFARRGETEFVARMQQPRMVADGERMTFHIAGARLHLFDAETELSLRAAR</sequence>
<accession>A0ABS7RAG6</accession>
<dbReference type="InterPro" id="IPR003439">
    <property type="entry name" value="ABC_transporter-like_ATP-bd"/>
</dbReference>
<dbReference type="Gene3D" id="2.40.50.100">
    <property type="match status" value="1"/>
</dbReference>
<feature type="domain" description="ABC transporter" evidence="5">
    <location>
        <begin position="4"/>
        <end position="234"/>
    </location>
</feature>
<gene>
    <name evidence="6" type="primary">ugpC</name>
    <name evidence="6" type="ORF">KVG22_15010</name>
</gene>
<keyword evidence="2" id="KW-0813">Transport</keyword>
<dbReference type="Pfam" id="PF17912">
    <property type="entry name" value="OB_MalK"/>
    <property type="match status" value="1"/>
</dbReference>
<dbReference type="PANTHER" id="PTHR43875:SF1">
    <property type="entry name" value="OSMOPROTECTIVE COMPOUNDS UPTAKE ATP-BINDING PROTEIN GGTA"/>
    <property type="match status" value="1"/>
</dbReference>
<dbReference type="Gene3D" id="3.40.50.300">
    <property type="entry name" value="P-loop containing nucleotide triphosphate hydrolases"/>
    <property type="match status" value="1"/>
</dbReference>
<dbReference type="InterPro" id="IPR040582">
    <property type="entry name" value="OB_MalK-like"/>
</dbReference>
<keyword evidence="3" id="KW-0547">Nucleotide-binding</keyword>
<dbReference type="SMART" id="SM00382">
    <property type="entry name" value="AAA"/>
    <property type="match status" value="1"/>
</dbReference>
<reference evidence="6 7" key="1">
    <citation type="submission" date="2021-06" db="EMBL/GenBank/DDBJ databases">
        <title>Nitratireductor porphyridii sp. nov., isolated from a small marine red alga, Porphyridium purpureum in South Korea.</title>
        <authorList>
            <person name="Kim K.H."/>
            <person name="Kristyanto S."/>
            <person name="Jeon C.O."/>
        </authorList>
    </citation>
    <scope>NUCLEOTIDE SEQUENCE [LARGE SCALE GENOMIC DNA]</scope>
    <source>
        <strain evidence="6 7">R6</strain>
    </source>
</reference>
<dbReference type="SUPFAM" id="SSF52540">
    <property type="entry name" value="P-loop containing nucleoside triphosphate hydrolases"/>
    <property type="match status" value="1"/>
</dbReference>
<dbReference type="InterPro" id="IPR012340">
    <property type="entry name" value="NA-bd_OB-fold"/>
</dbReference>
<organism evidence="6 7">
    <name type="scientific">Nitratireductor rhodophyticola</name>
    <dbReference type="NCBI Taxonomy" id="2854036"/>
    <lineage>
        <taxon>Bacteria</taxon>
        <taxon>Pseudomonadati</taxon>
        <taxon>Pseudomonadota</taxon>
        <taxon>Alphaproteobacteria</taxon>
        <taxon>Hyphomicrobiales</taxon>
        <taxon>Phyllobacteriaceae</taxon>
        <taxon>Nitratireductor</taxon>
    </lineage>
</organism>
<dbReference type="SUPFAM" id="SSF50331">
    <property type="entry name" value="MOP-like"/>
    <property type="match status" value="1"/>
</dbReference>
<name>A0ABS7RAG6_9HYPH</name>
<protein>
    <submittedName>
        <fullName evidence="6">Sn-glycerol-3-phosphate ABC transporter ATP-binding protein UgpC</fullName>
    </submittedName>
</protein>
<evidence type="ECO:0000256" key="2">
    <source>
        <dbReference type="ARBA" id="ARBA00022448"/>
    </source>
</evidence>
<keyword evidence="4 6" id="KW-0067">ATP-binding</keyword>
<dbReference type="InterPro" id="IPR015855">
    <property type="entry name" value="ABC_transpr_MalK-like"/>
</dbReference>
<dbReference type="PROSITE" id="PS50893">
    <property type="entry name" value="ABC_TRANSPORTER_2"/>
    <property type="match status" value="1"/>
</dbReference>
<proteinExistence type="inferred from homology"/>
<evidence type="ECO:0000313" key="6">
    <source>
        <dbReference type="EMBL" id="MBY8917913.1"/>
    </source>
</evidence>
<dbReference type="InterPro" id="IPR047641">
    <property type="entry name" value="ABC_transpr_MalK/UgpC-like"/>
</dbReference>
<dbReference type="Gene3D" id="2.40.50.140">
    <property type="entry name" value="Nucleic acid-binding proteins"/>
    <property type="match status" value="1"/>
</dbReference>
<dbReference type="GO" id="GO:0005524">
    <property type="term" value="F:ATP binding"/>
    <property type="evidence" value="ECO:0007669"/>
    <property type="project" value="UniProtKB-KW"/>
</dbReference>
<dbReference type="PROSITE" id="PS00211">
    <property type="entry name" value="ABC_TRANSPORTER_1"/>
    <property type="match status" value="1"/>
</dbReference>
<dbReference type="Proteomes" id="UP000777661">
    <property type="component" value="Unassembled WGS sequence"/>
</dbReference>
<dbReference type="PANTHER" id="PTHR43875">
    <property type="entry name" value="MALTODEXTRIN IMPORT ATP-BINDING PROTEIN MSMX"/>
    <property type="match status" value="1"/>
</dbReference>
<dbReference type="CDD" id="cd03301">
    <property type="entry name" value="ABC_MalK_N"/>
    <property type="match status" value="1"/>
</dbReference>
<dbReference type="InterPro" id="IPR027417">
    <property type="entry name" value="P-loop_NTPase"/>
</dbReference>
<comment type="similarity">
    <text evidence="1">Belongs to the ABC transporter superfamily.</text>
</comment>
<dbReference type="RefSeq" id="WP_065815927.1">
    <property type="nucleotide sequence ID" value="NZ_JAHSQO010000004.1"/>
</dbReference>
<dbReference type="InterPro" id="IPR008995">
    <property type="entry name" value="Mo/tungstate-bd_C_term_dom"/>
</dbReference>
<dbReference type="InterPro" id="IPR017871">
    <property type="entry name" value="ABC_transporter-like_CS"/>
</dbReference>
<evidence type="ECO:0000256" key="3">
    <source>
        <dbReference type="ARBA" id="ARBA00022741"/>
    </source>
</evidence>
<dbReference type="EMBL" id="JAHSQO010000004">
    <property type="protein sequence ID" value="MBY8917913.1"/>
    <property type="molecule type" value="Genomic_DNA"/>
</dbReference>
<evidence type="ECO:0000256" key="4">
    <source>
        <dbReference type="ARBA" id="ARBA00022840"/>
    </source>
</evidence>
<comment type="caution">
    <text evidence="6">The sequence shown here is derived from an EMBL/GenBank/DDBJ whole genome shotgun (WGS) entry which is preliminary data.</text>
</comment>
<evidence type="ECO:0000313" key="7">
    <source>
        <dbReference type="Proteomes" id="UP000777661"/>
    </source>
</evidence>
<evidence type="ECO:0000256" key="1">
    <source>
        <dbReference type="ARBA" id="ARBA00005417"/>
    </source>
</evidence>
<dbReference type="InterPro" id="IPR003593">
    <property type="entry name" value="AAA+_ATPase"/>
</dbReference>
<dbReference type="Pfam" id="PF00005">
    <property type="entry name" value="ABC_tran"/>
    <property type="match status" value="1"/>
</dbReference>
<keyword evidence="7" id="KW-1185">Reference proteome</keyword>